<dbReference type="Pfam" id="PF26169">
    <property type="entry name" value="HHH_XRCC3_RpoA"/>
    <property type="match status" value="1"/>
</dbReference>
<dbReference type="GO" id="GO:0008094">
    <property type="term" value="F:ATP-dependent activity, acting on DNA"/>
    <property type="evidence" value="ECO:0000318"/>
    <property type="project" value="GO_Central"/>
</dbReference>
<dbReference type="InterPro" id="IPR058766">
    <property type="entry name" value="HHH_XRCC3_RAD51B"/>
</dbReference>
<evidence type="ECO:0000256" key="1">
    <source>
        <dbReference type="ARBA" id="ARBA00004123"/>
    </source>
</evidence>
<reference evidence="8 10" key="2">
    <citation type="journal article" date="2018" name="Plant J.">
        <title>The Physcomitrella patens chromosome-scale assembly reveals moss genome structure and evolution.</title>
        <authorList>
            <person name="Lang D."/>
            <person name="Ullrich K.K."/>
            <person name="Murat F."/>
            <person name="Fuchs J."/>
            <person name="Jenkins J."/>
            <person name="Haas F.B."/>
            <person name="Piednoel M."/>
            <person name="Gundlach H."/>
            <person name="Van Bel M."/>
            <person name="Meyberg R."/>
            <person name="Vives C."/>
            <person name="Morata J."/>
            <person name="Symeonidi A."/>
            <person name="Hiss M."/>
            <person name="Muchero W."/>
            <person name="Kamisugi Y."/>
            <person name="Saleh O."/>
            <person name="Blanc G."/>
            <person name="Decker E.L."/>
            <person name="van Gessel N."/>
            <person name="Grimwood J."/>
            <person name="Hayes R.D."/>
            <person name="Graham S.W."/>
            <person name="Gunter L.E."/>
            <person name="McDaniel S.F."/>
            <person name="Hoernstein S.N.W."/>
            <person name="Larsson A."/>
            <person name="Li F.W."/>
            <person name="Perroud P.F."/>
            <person name="Phillips J."/>
            <person name="Ranjan P."/>
            <person name="Rokshar D.S."/>
            <person name="Rothfels C.J."/>
            <person name="Schneider L."/>
            <person name="Shu S."/>
            <person name="Stevenson D.W."/>
            <person name="Thummler F."/>
            <person name="Tillich M."/>
            <person name="Villarreal Aguilar J.C."/>
            <person name="Widiez T."/>
            <person name="Wong G.K."/>
            <person name="Wymore A."/>
            <person name="Zhang Y."/>
            <person name="Zimmer A.D."/>
            <person name="Quatrano R.S."/>
            <person name="Mayer K.F.X."/>
            <person name="Goodstein D."/>
            <person name="Casacuberta J.M."/>
            <person name="Vandepoele K."/>
            <person name="Reski R."/>
            <person name="Cuming A.C."/>
            <person name="Tuskan G.A."/>
            <person name="Maumus F."/>
            <person name="Salse J."/>
            <person name="Schmutz J."/>
            <person name="Rensing S.A."/>
        </authorList>
    </citation>
    <scope>NUCLEOTIDE SEQUENCE [LARGE SCALE GENOMIC DNA]</scope>
    <source>
        <strain evidence="9 10">cv. Gransden 2004</strain>
    </source>
</reference>
<dbReference type="InParanoid" id="A0A2K1IF00"/>
<evidence type="ECO:0000259" key="7">
    <source>
        <dbReference type="PROSITE" id="PS50162"/>
    </source>
</evidence>
<dbReference type="GO" id="GO:0003697">
    <property type="term" value="F:single-stranded DNA binding"/>
    <property type="evidence" value="ECO:0000318"/>
    <property type="project" value="GO_Central"/>
</dbReference>
<dbReference type="PaxDb" id="3218-PP1S129_197V6.1"/>
<evidence type="ECO:0000313" key="10">
    <source>
        <dbReference type="Proteomes" id="UP000006727"/>
    </source>
</evidence>
<protein>
    <recommendedName>
        <fullName evidence="7">RecA family profile 1 domain-containing protein</fullName>
    </recommendedName>
</protein>
<dbReference type="InterPro" id="IPR030548">
    <property type="entry name" value="RAD51B"/>
</dbReference>
<dbReference type="GO" id="GO:0140664">
    <property type="term" value="F:ATP-dependent DNA damage sensor activity"/>
    <property type="evidence" value="ECO:0007669"/>
    <property type="project" value="InterPro"/>
</dbReference>
<organism evidence="8">
    <name type="scientific">Physcomitrium patens</name>
    <name type="common">Spreading-leaved earth moss</name>
    <name type="synonym">Physcomitrella patens</name>
    <dbReference type="NCBI Taxonomy" id="3218"/>
    <lineage>
        <taxon>Eukaryota</taxon>
        <taxon>Viridiplantae</taxon>
        <taxon>Streptophyta</taxon>
        <taxon>Embryophyta</taxon>
        <taxon>Bryophyta</taxon>
        <taxon>Bryophytina</taxon>
        <taxon>Bryopsida</taxon>
        <taxon>Funariidae</taxon>
        <taxon>Funariales</taxon>
        <taxon>Funariaceae</taxon>
        <taxon>Physcomitrium</taxon>
    </lineage>
</organism>
<feature type="domain" description="RecA family profile 1" evidence="7">
    <location>
        <begin position="80"/>
        <end position="257"/>
    </location>
</feature>
<dbReference type="AlphaFoldDB" id="A0A2K1IF00"/>
<dbReference type="EnsemblPlants" id="Pp3c25_15290V3.2">
    <property type="protein sequence ID" value="Pp3c25_15290V3.2"/>
    <property type="gene ID" value="Pp3c25_15290"/>
</dbReference>
<dbReference type="Gene3D" id="3.40.50.300">
    <property type="entry name" value="P-loop containing nucleotide triphosphate hydrolases"/>
    <property type="match status" value="1"/>
</dbReference>
<evidence type="ECO:0000256" key="4">
    <source>
        <dbReference type="ARBA" id="ARBA00023125"/>
    </source>
</evidence>
<dbReference type="CDD" id="cd19493">
    <property type="entry name" value="Rad51B"/>
    <property type="match status" value="1"/>
</dbReference>
<dbReference type="PANTHER" id="PTHR46456:SF1">
    <property type="entry name" value="DNA REPAIR PROTEIN RAD51 HOMOLOG 2"/>
    <property type="match status" value="1"/>
</dbReference>
<dbReference type="SUPFAM" id="SSF52540">
    <property type="entry name" value="P-loop containing nucleoside triphosphate hydrolases"/>
    <property type="match status" value="1"/>
</dbReference>
<evidence type="ECO:0000256" key="2">
    <source>
        <dbReference type="ARBA" id="ARBA00007095"/>
    </source>
</evidence>
<dbReference type="Gramene" id="Pp3c25_15290V3.2">
    <property type="protein sequence ID" value="Pp3c25_15290V3.2"/>
    <property type="gene ID" value="Pp3c25_15290"/>
</dbReference>
<proteinExistence type="inferred from homology"/>
<dbReference type="InterPro" id="IPR013632">
    <property type="entry name" value="Rad51_C"/>
</dbReference>
<evidence type="ECO:0000256" key="5">
    <source>
        <dbReference type="ARBA" id="ARBA00023172"/>
    </source>
</evidence>
<comment type="similarity">
    <text evidence="2">Belongs to the RecA family. RAD51 subfamily.</text>
</comment>
<dbReference type="GO" id="GO:0005657">
    <property type="term" value="C:replication fork"/>
    <property type="evidence" value="ECO:0000318"/>
    <property type="project" value="GO_Central"/>
</dbReference>
<dbReference type="EnsemblPlants" id="Pp3c25_15290V3.1">
    <property type="protein sequence ID" value="Pp3c25_15290V3.1"/>
    <property type="gene ID" value="Pp3c25_15290"/>
</dbReference>
<dbReference type="Gramene" id="Pp3c25_15290V3.1">
    <property type="protein sequence ID" value="Pp3c25_15290V3.1"/>
    <property type="gene ID" value="Pp3c25_15290"/>
</dbReference>
<sequence>MASMSLSSMGLNDSIAHIFRARNILTAKEALFKTELELVELLDVPFGEVQSALAIISAKVCPPCHSVFNILSERAKKEAAFGHLPTGLGALDESLWGGIPFGVMTEIVGPAGIGKTQFCITLSVLAAMPVELGGLDGRVIYIDTEKKFRPERLLQIAKSRFPDHFTSDQVLQQLAARVLMVQPDTVSELMLRLQGLEEAIRQHGVRLLVVDSVAALLQSEYGRDDIIRRQELLGRQASILKHLAESRRMPVIVTNQVRFQGGPGGQETAFTSAGKKEIMRATETANGEGLDLQLTAALGTKWSHAVNIRLVLESLSGTRYMKIAKSPMSATIAFHYEVTCAGIEQIGDETFDASDGGRNMIQWLVPHPFYVLRFSDFYKSIRFASYLTTFTQFLHRELEGANVRVMFTSLNFDTHLICVSSRGYLTC</sequence>
<dbReference type="InterPro" id="IPR027417">
    <property type="entry name" value="P-loop_NTPase"/>
</dbReference>
<evidence type="ECO:0000256" key="6">
    <source>
        <dbReference type="ARBA" id="ARBA00023242"/>
    </source>
</evidence>
<dbReference type="InterPro" id="IPR003593">
    <property type="entry name" value="AAA+_ATPase"/>
</dbReference>
<dbReference type="GO" id="GO:0003690">
    <property type="term" value="F:double-stranded DNA binding"/>
    <property type="evidence" value="ECO:0000318"/>
    <property type="project" value="GO_Central"/>
</dbReference>
<keyword evidence="4" id="KW-0238">DNA-binding</keyword>
<dbReference type="PROSITE" id="PS50162">
    <property type="entry name" value="RECA_2"/>
    <property type="match status" value="1"/>
</dbReference>
<evidence type="ECO:0000313" key="9">
    <source>
        <dbReference type="EnsemblPlants" id="Pp3c25_15290V3.1"/>
    </source>
</evidence>
<dbReference type="InterPro" id="IPR020588">
    <property type="entry name" value="RecA_ATP-bd"/>
</dbReference>
<keyword evidence="3" id="KW-0227">DNA damage</keyword>
<keyword evidence="10" id="KW-1185">Reference proteome</keyword>
<keyword evidence="6" id="KW-0539">Nucleus</keyword>
<accession>A0A2K1IF00</accession>
<dbReference type="GO" id="GO:0005524">
    <property type="term" value="F:ATP binding"/>
    <property type="evidence" value="ECO:0007669"/>
    <property type="project" value="InterPro"/>
</dbReference>
<dbReference type="Pfam" id="PF08423">
    <property type="entry name" value="Rad51"/>
    <property type="match status" value="1"/>
</dbReference>
<evidence type="ECO:0000313" key="8">
    <source>
        <dbReference type="EMBL" id="PNR27844.1"/>
    </source>
</evidence>
<name>A0A2K1IF00_PHYPA</name>
<keyword evidence="5" id="KW-0233">DNA recombination</keyword>
<dbReference type="EMBL" id="ABEU02000025">
    <property type="protein sequence ID" value="PNR27844.1"/>
    <property type="molecule type" value="Genomic_DNA"/>
</dbReference>
<dbReference type="Proteomes" id="UP000006727">
    <property type="component" value="Chromosome 25"/>
</dbReference>
<evidence type="ECO:0000256" key="3">
    <source>
        <dbReference type="ARBA" id="ARBA00022763"/>
    </source>
</evidence>
<comment type="subcellular location">
    <subcellularLocation>
        <location evidence="1">Nucleus</location>
    </subcellularLocation>
</comment>
<dbReference type="PANTHER" id="PTHR46456">
    <property type="entry name" value="DNA REPAIR PROTEIN RAD51 HOMOLOG 2"/>
    <property type="match status" value="1"/>
</dbReference>
<reference evidence="9" key="3">
    <citation type="submission" date="2020-12" db="UniProtKB">
        <authorList>
            <consortium name="EnsemblPlants"/>
        </authorList>
    </citation>
    <scope>IDENTIFICATION</scope>
</reference>
<dbReference type="FunCoup" id="A0A2K1IF00">
    <property type="interactions" value="212"/>
</dbReference>
<dbReference type="SMART" id="SM00382">
    <property type="entry name" value="AAA"/>
    <property type="match status" value="1"/>
</dbReference>
<dbReference type="STRING" id="3218.A0A2K1IF00"/>
<dbReference type="GO" id="GO:0033063">
    <property type="term" value="C:Rad51B-Rad51C-Rad51D-XRCC2 complex"/>
    <property type="evidence" value="ECO:0007669"/>
    <property type="project" value="InterPro"/>
</dbReference>
<reference evidence="8 10" key="1">
    <citation type="journal article" date="2008" name="Science">
        <title>The Physcomitrella genome reveals evolutionary insights into the conquest of land by plants.</title>
        <authorList>
            <person name="Rensing S."/>
            <person name="Lang D."/>
            <person name="Zimmer A."/>
            <person name="Terry A."/>
            <person name="Salamov A."/>
            <person name="Shapiro H."/>
            <person name="Nishiyama T."/>
            <person name="Perroud P.-F."/>
            <person name="Lindquist E."/>
            <person name="Kamisugi Y."/>
            <person name="Tanahashi T."/>
            <person name="Sakakibara K."/>
            <person name="Fujita T."/>
            <person name="Oishi K."/>
            <person name="Shin-I T."/>
            <person name="Kuroki Y."/>
            <person name="Toyoda A."/>
            <person name="Suzuki Y."/>
            <person name="Hashimoto A."/>
            <person name="Yamaguchi K."/>
            <person name="Sugano A."/>
            <person name="Kohara Y."/>
            <person name="Fujiyama A."/>
            <person name="Anterola A."/>
            <person name="Aoki S."/>
            <person name="Ashton N."/>
            <person name="Barbazuk W.B."/>
            <person name="Barker E."/>
            <person name="Bennetzen J."/>
            <person name="Bezanilla M."/>
            <person name="Blankenship R."/>
            <person name="Cho S.H."/>
            <person name="Dutcher S."/>
            <person name="Estelle M."/>
            <person name="Fawcett J.A."/>
            <person name="Gundlach H."/>
            <person name="Hanada K."/>
            <person name="Heyl A."/>
            <person name="Hicks K.A."/>
            <person name="Hugh J."/>
            <person name="Lohr M."/>
            <person name="Mayer K."/>
            <person name="Melkozernov A."/>
            <person name="Murata T."/>
            <person name="Nelson D."/>
            <person name="Pils B."/>
            <person name="Prigge M."/>
            <person name="Reiss B."/>
            <person name="Renner T."/>
            <person name="Rombauts S."/>
            <person name="Rushton P."/>
            <person name="Sanderfoot A."/>
            <person name="Schween G."/>
            <person name="Shiu S.-H."/>
            <person name="Stueber K."/>
            <person name="Theodoulou F.L."/>
            <person name="Tu H."/>
            <person name="Van de Peer Y."/>
            <person name="Verrier P.J."/>
            <person name="Waters E."/>
            <person name="Wood A."/>
            <person name="Yang L."/>
            <person name="Cove D."/>
            <person name="Cuming A."/>
            <person name="Hasebe M."/>
            <person name="Lucas S."/>
            <person name="Mishler D.B."/>
            <person name="Reski R."/>
            <person name="Grigoriev I."/>
            <person name="Quatrano R.S."/>
            <person name="Boore J.L."/>
        </authorList>
    </citation>
    <scope>NUCLEOTIDE SEQUENCE [LARGE SCALE GENOMIC DNA]</scope>
    <source>
        <strain evidence="9 10">cv. Gransden 2004</strain>
    </source>
</reference>
<dbReference type="GO" id="GO:0000724">
    <property type="term" value="P:double-strand break repair via homologous recombination"/>
    <property type="evidence" value="ECO:0000318"/>
    <property type="project" value="GO_Central"/>
</dbReference>
<gene>
    <name evidence="8" type="ORF">PHYPA_029996</name>
</gene>